<organism evidence="1 2">
    <name type="scientific">Favolaschia claudopus</name>
    <dbReference type="NCBI Taxonomy" id="2862362"/>
    <lineage>
        <taxon>Eukaryota</taxon>
        <taxon>Fungi</taxon>
        <taxon>Dikarya</taxon>
        <taxon>Basidiomycota</taxon>
        <taxon>Agaricomycotina</taxon>
        <taxon>Agaricomycetes</taxon>
        <taxon>Agaricomycetidae</taxon>
        <taxon>Agaricales</taxon>
        <taxon>Marasmiineae</taxon>
        <taxon>Mycenaceae</taxon>
        <taxon>Favolaschia</taxon>
    </lineage>
</organism>
<reference evidence="1 2" key="1">
    <citation type="journal article" date="2024" name="J Genomics">
        <title>Draft genome sequencing and assembly of Favolaschia claudopus CIRM-BRFM 2984 isolated from oak limbs.</title>
        <authorList>
            <person name="Navarro D."/>
            <person name="Drula E."/>
            <person name="Chaduli D."/>
            <person name="Cazenave R."/>
            <person name="Ahrendt S."/>
            <person name="Wang J."/>
            <person name="Lipzen A."/>
            <person name="Daum C."/>
            <person name="Barry K."/>
            <person name="Grigoriev I.V."/>
            <person name="Favel A."/>
            <person name="Rosso M.N."/>
            <person name="Martin F."/>
        </authorList>
    </citation>
    <scope>NUCLEOTIDE SEQUENCE [LARGE SCALE GENOMIC DNA]</scope>
    <source>
        <strain evidence="1 2">CIRM-BRFM 2984</strain>
    </source>
</reference>
<evidence type="ECO:0000313" key="1">
    <source>
        <dbReference type="EMBL" id="KAK7041327.1"/>
    </source>
</evidence>
<dbReference type="AlphaFoldDB" id="A0AAW0CNM4"/>
<dbReference type="Proteomes" id="UP001362999">
    <property type="component" value="Unassembled WGS sequence"/>
</dbReference>
<gene>
    <name evidence="1" type="ORF">R3P38DRAFT_2768662</name>
</gene>
<sequence>MASGSLPAHRFGDTPDIPPLIPAPCAPAQIQHIGASRLRKLTKMVRYPIIPKRGSGNQGGGLDWIWAAIDLKLVKEKNGSLSICEGSYFLPARAKGVGKQGQGSWQASGDESLKMVRITADSGRPQGQKALFVSYIRRIMSGEGYATGRPGDNCFPICIQLPRSHGKRIPGQFRGANLRK</sequence>
<proteinExistence type="predicted"/>
<evidence type="ECO:0000313" key="2">
    <source>
        <dbReference type="Proteomes" id="UP001362999"/>
    </source>
</evidence>
<comment type="caution">
    <text evidence="1">The sequence shown here is derived from an EMBL/GenBank/DDBJ whole genome shotgun (WGS) entry which is preliminary data.</text>
</comment>
<dbReference type="EMBL" id="JAWWNJ010000014">
    <property type="protein sequence ID" value="KAK7041327.1"/>
    <property type="molecule type" value="Genomic_DNA"/>
</dbReference>
<keyword evidence="2" id="KW-1185">Reference proteome</keyword>
<protein>
    <submittedName>
        <fullName evidence="1">Uncharacterized protein</fullName>
    </submittedName>
</protein>
<name>A0AAW0CNM4_9AGAR</name>
<accession>A0AAW0CNM4</accession>